<dbReference type="KEGG" id="gtt:GUITHDRAFT_152741"/>
<dbReference type="RefSeq" id="XP_005832114.1">
    <property type="nucleotide sequence ID" value="XM_005832057.1"/>
</dbReference>
<feature type="transmembrane region" description="Helical" evidence="1">
    <location>
        <begin position="35"/>
        <end position="58"/>
    </location>
</feature>
<evidence type="ECO:0000313" key="3">
    <source>
        <dbReference type="EnsemblProtists" id="EKX45134"/>
    </source>
</evidence>
<dbReference type="EnsemblProtists" id="EKX45134">
    <property type="protein sequence ID" value="EKX45134"/>
    <property type="gene ID" value="GUITHDRAFT_152741"/>
</dbReference>
<dbReference type="Proteomes" id="UP000011087">
    <property type="component" value="Unassembled WGS sequence"/>
</dbReference>
<organism evidence="2">
    <name type="scientific">Guillardia theta (strain CCMP2712)</name>
    <name type="common">Cryptophyte</name>
    <dbReference type="NCBI Taxonomy" id="905079"/>
    <lineage>
        <taxon>Eukaryota</taxon>
        <taxon>Cryptophyceae</taxon>
        <taxon>Pyrenomonadales</taxon>
        <taxon>Geminigeraceae</taxon>
        <taxon>Guillardia</taxon>
    </lineage>
</organism>
<dbReference type="HOGENOM" id="CLU_2781288_0_0_1"/>
<proteinExistence type="predicted"/>
<dbReference type="GeneID" id="17301844"/>
<keyword evidence="1" id="KW-0812">Transmembrane</keyword>
<reference evidence="4" key="2">
    <citation type="submission" date="2012-11" db="EMBL/GenBank/DDBJ databases">
        <authorList>
            <person name="Kuo A."/>
            <person name="Curtis B.A."/>
            <person name="Tanifuji G."/>
            <person name="Burki F."/>
            <person name="Gruber A."/>
            <person name="Irimia M."/>
            <person name="Maruyama S."/>
            <person name="Arias M.C."/>
            <person name="Ball S.G."/>
            <person name="Gile G.H."/>
            <person name="Hirakawa Y."/>
            <person name="Hopkins J.F."/>
            <person name="Rensing S.A."/>
            <person name="Schmutz J."/>
            <person name="Symeonidi A."/>
            <person name="Elias M."/>
            <person name="Eveleigh R.J."/>
            <person name="Herman E.K."/>
            <person name="Klute M.J."/>
            <person name="Nakayama T."/>
            <person name="Obornik M."/>
            <person name="Reyes-Prieto A."/>
            <person name="Armbrust E.V."/>
            <person name="Aves S.J."/>
            <person name="Beiko R.G."/>
            <person name="Coutinho P."/>
            <person name="Dacks J.B."/>
            <person name="Durnford D.G."/>
            <person name="Fast N.M."/>
            <person name="Green B.R."/>
            <person name="Grisdale C."/>
            <person name="Hempe F."/>
            <person name="Henrissat B."/>
            <person name="Hoppner M.P."/>
            <person name="Ishida K.-I."/>
            <person name="Kim E."/>
            <person name="Koreny L."/>
            <person name="Kroth P.G."/>
            <person name="Liu Y."/>
            <person name="Malik S.-B."/>
            <person name="Maier U.G."/>
            <person name="McRose D."/>
            <person name="Mock T."/>
            <person name="Neilson J.A."/>
            <person name="Onodera N.T."/>
            <person name="Poole A.M."/>
            <person name="Pritham E.J."/>
            <person name="Richards T.A."/>
            <person name="Rocap G."/>
            <person name="Roy S.W."/>
            <person name="Sarai C."/>
            <person name="Schaack S."/>
            <person name="Shirato S."/>
            <person name="Slamovits C.H."/>
            <person name="Spencer D.F."/>
            <person name="Suzuki S."/>
            <person name="Worden A.Z."/>
            <person name="Zauner S."/>
            <person name="Barry K."/>
            <person name="Bell C."/>
            <person name="Bharti A.K."/>
            <person name="Crow J.A."/>
            <person name="Grimwood J."/>
            <person name="Kramer R."/>
            <person name="Lindquist E."/>
            <person name="Lucas S."/>
            <person name="Salamov A."/>
            <person name="McFadden G.I."/>
            <person name="Lane C.E."/>
            <person name="Keeling P.J."/>
            <person name="Gray M.W."/>
            <person name="Grigoriev I.V."/>
            <person name="Archibald J.M."/>
        </authorList>
    </citation>
    <scope>NUCLEOTIDE SEQUENCE</scope>
    <source>
        <strain evidence="4">CCMP2712</strain>
    </source>
</reference>
<dbReference type="PaxDb" id="55529-EKX45134"/>
<keyword evidence="1" id="KW-1133">Transmembrane helix</keyword>
<evidence type="ECO:0000313" key="4">
    <source>
        <dbReference type="Proteomes" id="UP000011087"/>
    </source>
</evidence>
<protein>
    <submittedName>
        <fullName evidence="2 3">Uncharacterized protein</fullName>
    </submittedName>
</protein>
<reference evidence="2 4" key="1">
    <citation type="journal article" date="2012" name="Nature">
        <title>Algal genomes reveal evolutionary mosaicism and the fate of nucleomorphs.</title>
        <authorList>
            <consortium name="DOE Joint Genome Institute"/>
            <person name="Curtis B.A."/>
            <person name="Tanifuji G."/>
            <person name="Burki F."/>
            <person name="Gruber A."/>
            <person name="Irimia M."/>
            <person name="Maruyama S."/>
            <person name="Arias M.C."/>
            <person name="Ball S.G."/>
            <person name="Gile G.H."/>
            <person name="Hirakawa Y."/>
            <person name="Hopkins J.F."/>
            <person name="Kuo A."/>
            <person name="Rensing S.A."/>
            <person name="Schmutz J."/>
            <person name="Symeonidi A."/>
            <person name="Elias M."/>
            <person name="Eveleigh R.J."/>
            <person name="Herman E.K."/>
            <person name="Klute M.J."/>
            <person name="Nakayama T."/>
            <person name="Obornik M."/>
            <person name="Reyes-Prieto A."/>
            <person name="Armbrust E.V."/>
            <person name="Aves S.J."/>
            <person name="Beiko R.G."/>
            <person name="Coutinho P."/>
            <person name="Dacks J.B."/>
            <person name="Durnford D.G."/>
            <person name="Fast N.M."/>
            <person name="Green B.R."/>
            <person name="Grisdale C.J."/>
            <person name="Hempel F."/>
            <person name="Henrissat B."/>
            <person name="Hoppner M.P."/>
            <person name="Ishida K."/>
            <person name="Kim E."/>
            <person name="Koreny L."/>
            <person name="Kroth P.G."/>
            <person name="Liu Y."/>
            <person name="Malik S.B."/>
            <person name="Maier U.G."/>
            <person name="McRose D."/>
            <person name="Mock T."/>
            <person name="Neilson J.A."/>
            <person name="Onodera N.T."/>
            <person name="Poole A.M."/>
            <person name="Pritham E.J."/>
            <person name="Richards T.A."/>
            <person name="Rocap G."/>
            <person name="Roy S.W."/>
            <person name="Sarai C."/>
            <person name="Schaack S."/>
            <person name="Shirato S."/>
            <person name="Slamovits C.H."/>
            <person name="Spencer D.F."/>
            <person name="Suzuki S."/>
            <person name="Worden A.Z."/>
            <person name="Zauner S."/>
            <person name="Barry K."/>
            <person name="Bell C."/>
            <person name="Bharti A.K."/>
            <person name="Crow J.A."/>
            <person name="Grimwood J."/>
            <person name="Kramer R."/>
            <person name="Lindquist E."/>
            <person name="Lucas S."/>
            <person name="Salamov A."/>
            <person name="McFadden G.I."/>
            <person name="Lane C.E."/>
            <person name="Keeling P.J."/>
            <person name="Gray M.W."/>
            <person name="Grigoriev I.V."/>
            <person name="Archibald J.M."/>
        </authorList>
    </citation>
    <scope>NUCLEOTIDE SEQUENCE</scope>
    <source>
        <strain evidence="2 4">CCMP2712</strain>
    </source>
</reference>
<sequence>MPRPNATLLAAAAAAAITAGAWVSANAVKKGKLLNLLDLVCCFSAAGLPLGSLSFLVAKPFLLFCNLQG</sequence>
<keyword evidence="1" id="KW-0472">Membrane</keyword>
<reference evidence="3" key="3">
    <citation type="submission" date="2015-06" db="UniProtKB">
        <authorList>
            <consortium name="EnsemblProtists"/>
        </authorList>
    </citation>
    <scope>IDENTIFICATION</scope>
</reference>
<accession>L1JAK4</accession>
<gene>
    <name evidence="2" type="ORF">GUITHDRAFT_152741</name>
</gene>
<evidence type="ECO:0000256" key="1">
    <source>
        <dbReference type="SAM" id="Phobius"/>
    </source>
</evidence>
<dbReference type="AlphaFoldDB" id="L1JAK4"/>
<evidence type="ECO:0000313" key="2">
    <source>
        <dbReference type="EMBL" id="EKX45134.1"/>
    </source>
</evidence>
<keyword evidence="4" id="KW-1185">Reference proteome</keyword>
<dbReference type="EMBL" id="JH993000">
    <property type="protein sequence ID" value="EKX45134.1"/>
    <property type="molecule type" value="Genomic_DNA"/>
</dbReference>
<name>L1JAK4_GUITC</name>